<dbReference type="PANTHER" id="PTHR37164">
    <property type="entry name" value="BACTERIOHEMERYTHRIN"/>
    <property type="match status" value="1"/>
</dbReference>
<dbReference type="SUPFAM" id="SSF47188">
    <property type="entry name" value="Hemerythrin-like"/>
    <property type="match status" value="1"/>
</dbReference>
<comment type="similarity">
    <text evidence="1">Belongs to the hemerythrin family.</text>
</comment>
<evidence type="ECO:0000313" key="8">
    <source>
        <dbReference type="Proteomes" id="UP001293718"/>
    </source>
</evidence>
<dbReference type="PROSITE" id="PS00550">
    <property type="entry name" value="HEMERYTHRINS"/>
    <property type="match status" value="1"/>
</dbReference>
<protein>
    <submittedName>
        <fullName evidence="7">Hemerythrin domain-containing protein</fullName>
    </submittedName>
</protein>
<dbReference type="InterPro" id="IPR050669">
    <property type="entry name" value="Hemerythrin"/>
</dbReference>
<feature type="domain" description="Hemerythrin-like" evidence="6">
    <location>
        <begin position="33"/>
        <end position="135"/>
    </location>
</feature>
<organism evidence="7 8">
    <name type="scientific">Azohydromonas lata</name>
    <dbReference type="NCBI Taxonomy" id="45677"/>
    <lineage>
        <taxon>Bacteria</taxon>
        <taxon>Pseudomonadati</taxon>
        <taxon>Pseudomonadota</taxon>
        <taxon>Betaproteobacteria</taxon>
        <taxon>Burkholderiales</taxon>
        <taxon>Sphaerotilaceae</taxon>
        <taxon>Azohydromonas</taxon>
    </lineage>
</organism>
<reference evidence="7 8" key="1">
    <citation type="submission" date="2023-11" db="EMBL/GenBank/DDBJ databases">
        <title>Draft genome of Azohydromonas lata strain H1 (DSM1123), a polyhydroxyalkanoate producer.</title>
        <authorList>
            <person name="Traversa D."/>
            <person name="D'Addabbo P."/>
            <person name="Pazzani C."/>
            <person name="Manzari C."/>
            <person name="Chiara M."/>
            <person name="Scrascia M."/>
        </authorList>
    </citation>
    <scope>NUCLEOTIDE SEQUENCE [LARGE SCALE GENOMIC DNA]</scope>
    <source>
        <strain evidence="7 8">H1</strain>
    </source>
</reference>
<evidence type="ECO:0000256" key="4">
    <source>
        <dbReference type="ARBA" id="ARBA00023004"/>
    </source>
</evidence>
<keyword evidence="2" id="KW-0813">Transport</keyword>
<dbReference type="InterPro" id="IPR035938">
    <property type="entry name" value="Hemerythrin-like_sf"/>
</dbReference>
<dbReference type="Proteomes" id="UP001293718">
    <property type="component" value="Unassembled WGS sequence"/>
</dbReference>
<proteinExistence type="inferred from homology"/>
<keyword evidence="3" id="KW-0479">Metal-binding</keyword>
<dbReference type="RefSeq" id="WP_322467662.1">
    <property type="nucleotide sequence ID" value="NZ_JAXOJX010000058.1"/>
</dbReference>
<dbReference type="InterPro" id="IPR012827">
    <property type="entry name" value="Hemerythrin_metal-bd"/>
</dbReference>
<dbReference type="EMBL" id="JAXOJX010000058">
    <property type="protein sequence ID" value="MDZ5460097.1"/>
    <property type="molecule type" value="Genomic_DNA"/>
</dbReference>
<evidence type="ECO:0000256" key="2">
    <source>
        <dbReference type="ARBA" id="ARBA00022621"/>
    </source>
</evidence>
<sequence>MKLNMTQGMRDPHAPTPPSGDSLTWSDARLLGFKAMDDSHEAFYQTVQHLLFCDGATAMQALDAFETHAREHFGQEEEWMHSTGFPPRECHVQEHAAVLDSLQGVKTSVAQGQADIELVHEFAVFLFQWFPGHADYLDAALAAWMSKCTYGGKPVVLRRRLPVG</sequence>
<keyword evidence="4" id="KW-0408">Iron</keyword>
<gene>
    <name evidence="7" type="ORF">SM757_26310</name>
</gene>
<comment type="caution">
    <text evidence="7">The sequence shown here is derived from an EMBL/GenBank/DDBJ whole genome shotgun (WGS) entry which is preliminary data.</text>
</comment>
<accession>A0ABU5IMG7</accession>
<dbReference type="Pfam" id="PF01814">
    <property type="entry name" value="Hemerythrin"/>
    <property type="match status" value="1"/>
</dbReference>
<evidence type="ECO:0000256" key="1">
    <source>
        <dbReference type="ARBA" id="ARBA00010587"/>
    </source>
</evidence>
<name>A0ABU5IMG7_9BURK</name>
<keyword evidence="8" id="KW-1185">Reference proteome</keyword>
<dbReference type="CDD" id="cd12107">
    <property type="entry name" value="Hemerythrin"/>
    <property type="match status" value="1"/>
</dbReference>
<dbReference type="InterPro" id="IPR016131">
    <property type="entry name" value="Haemerythrin_Fe_BS"/>
</dbReference>
<evidence type="ECO:0000256" key="3">
    <source>
        <dbReference type="ARBA" id="ARBA00022723"/>
    </source>
</evidence>
<dbReference type="Gene3D" id="1.20.120.50">
    <property type="entry name" value="Hemerythrin-like"/>
    <property type="match status" value="1"/>
</dbReference>
<dbReference type="InterPro" id="IPR012312">
    <property type="entry name" value="Hemerythrin-like"/>
</dbReference>
<dbReference type="PANTHER" id="PTHR37164:SF1">
    <property type="entry name" value="BACTERIOHEMERYTHRIN"/>
    <property type="match status" value="1"/>
</dbReference>
<feature type="region of interest" description="Disordered" evidence="5">
    <location>
        <begin position="1"/>
        <end position="22"/>
    </location>
</feature>
<evidence type="ECO:0000313" key="7">
    <source>
        <dbReference type="EMBL" id="MDZ5460097.1"/>
    </source>
</evidence>
<keyword evidence="2" id="KW-0561">Oxygen transport</keyword>
<evidence type="ECO:0000259" key="6">
    <source>
        <dbReference type="Pfam" id="PF01814"/>
    </source>
</evidence>
<evidence type="ECO:0000256" key="5">
    <source>
        <dbReference type="SAM" id="MobiDB-lite"/>
    </source>
</evidence>
<dbReference type="NCBIfam" id="TIGR02481">
    <property type="entry name" value="hemeryth_dom"/>
    <property type="match status" value="1"/>
</dbReference>